<keyword evidence="4 12" id="KW-0418">Kinase</keyword>
<dbReference type="PROSITE" id="PS50011">
    <property type="entry name" value="PROTEIN_KINASE_DOM"/>
    <property type="match status" value="1"/>
</dbReference>
<dbReference type="GO" id="GO:0005524">
    <property type="term" value="F:ATP binding"/>
    <property type="evidence" value="ECO:0007669"/>
    <property type="project" value="UniProtKB-UniRule"/>
</dbReference>
<dbReference type="Gene3D" id="1.10.510.10">
    <property type="entry name" value="Transferase(Phosphotransferase) domain 1"/>
    <property type="match status" value="1"/>
</dbReference>
<evidence type="ECO:0000256" key="8">
    <source>
        <dbReference type="PROSITE-ProRule" id="PRU10141"/>
    </source>
</evidence>
<gene>
    <name evidence="12 13 14" type="primary">MAP3K19</name>
</gene>
<feature type="domain" description="Protein kinase" evidence="10">
    <location>
        <begin position="782"/>
        <end position="1045"/>
    </location>
</feature>
<dbReference type="SUPFAM" id="SSF56112">
    <property type="entry name" value="Protein kinase-like (PK-like)"/>
    <property type="match status" value="1"/>
</dbReference>
<evidence type="ECO:0000313" key="12">
    <source>
        <dbReference type="RefSeq" id="XP_020635290.2"/>
    </source>
</evidence>
<feature type="binding site" evidence="7">
    <location>
        <position position="912"/>
    </location>
    <ligand>
        <name>Mg(2+)</name>
        <dbReference type="ChEBI" id="CHEBI:18420"/>
    </ligand>
</feature>
<dbReference type="InterPro" id="IPR011009">
    <property type="entry name" value="Kinase-like_dom_sf"/>
</dbReference>
<sequence>MRMVQFSPLEDNRNKKTDSNDLSNILNSHSIGTKHTDAQTDHQWQRNFKPSEDLIPFSRPVTHDLCHSCLDNFPIPFECLKAQGNEVQPSSKLDTDIENKVSSDHVLTTSKNLSLINKDCALDHPSNYISSSEIEHITPEECQCSHGRHPESFKVLNKGRENLPIWNGPNLCPNKATSPEIKTNDKVNVKNAVDIELENAGVNVSLQNKAIEEYATLMITAVDFKKHESRTCTMADIGITENIILSEATESNIIEAVPTAQVMISGFELPLTPQTTRHSTQKKSMPPNVSQSFSKFAHKGNNQYNIKSKRTNPGLKAKVCTKMSQDFMIQHQNNKIKSPNSHCLDLSHEAGISTKFQHGHVQWEIYHINQRRPKSPKPVLSSVSKHSSNSGEPIAPFTVRQGRSSVCSMDLKYSDMFKEINSTEQGPGIYEMFGTPVYSREQEGHENEYCRNVHSAPVGNATQRISNHFKGKRHSGLRRVQKKTHPMTLKNSPGVKQKKKESGAKETSALEGTCTENGEEKDGPVTLSSAERQMKSEGSTAPLREVVDKQALVSSEFTQPTKQNEFVPNSNLSPIEEVSQEHASDADDAFINKAVASNVQEILWPEVKVHAEYAPFTTKSTNEHTNVGLLELKANKLWCYKNQEENPSALSFPEGMSSPSPQNLQHRNVSSKWHLADSVSQTYQDVLSNEGSEEITEDLFCYSVAKLLSFEHADGSVSRTVTKNAAVETSNGKHESTDDLAVNVTKSKNFSLNGLESGGGNRCLDVGAFLENSLTNEDPILWTKGEILGKGAYGTVYCGLTSQGHLIAVKQVALNTSDQAGNEKEYQKLQEEVEILKNLSHINIVGYLGTGLEENLVSIFMEFVPGGSISSIIHRFGPLPETVFCKYTKQIAQGVAYLHENCVIHRDIKGNNVMLMPNGIIKLIDFGCAKRLACVSLTNTHSEPLKSVHGTPYWMAPEVINESGYGRKSDVWSIGCTVFEMATGKPPLASMGRIAAMFYIGAHRGLMPSLPKHCSKKATEFVHLCLTRDQFERPSALQLLQHPFLKRS</sequence>
<dbReference type="RefSeq" id="XP_020635290.2">
    <property type="nucleotide sequence ID" value="XM_020779631.2"/>
</dbReference>
<dbReference type="CTD" id="80122"/>
<evidence type="ECO:0000256" key="6">
    <source>
        <dbReference type="PIRSR" id="PIRSR000615-1"/>
    </source>
</evidence>
<feature type="active site" description="Proton acceptor" evidence="6">
    <location>
        <position position="907"/>
    </location>
</feature>
<feature type="compositionally biased region" description="Low complexity" evidence="9">
    <location>
        <begin position="377"/>
        <end position="390"/>
    </location>
</feature>
<dbReference type="GeneID" id="110071862"/>
<evidence type="ECO:0000256" key="9">
    <source>
        <dbReference type="SAM" id="MobiDB-lite"/>
    </source>
</evidence>
<dbReference type="GO" id="GO:0046872">
    <property type="term" value="F:metal ion binding"/>
    <property type="evidence" value="ECO:0007669"/>
    <property type="project" value="UniProtKB-KW"/>
</dbReference>
<dbReference type="GO" id="GO:0035556">
    <property type="term" value="P:intracellular signal transduction"/>
    <property type="evidence" value="ECO:0007669"/>
    <property type="project" value="UniProtKB-ARBA"/>
</dbReference>
<keyword evidence="2" id="KW-0808">Transferase</keyword>
<evidence type="ECO:0000259" key="10">
    <source>
        <dbReference type="PROSITE" id="PS50011"/>
    </source>
</evidence>
<keyword evidence="7" id="KW-0479">Metal-binding</keyword>
<feature type="compositionally biased region" description="Basic and acidic residues" evidence="9">
    <location>
        <begin position="10"/>
        <end position="19"/>
    </location>
</feature>
<keyword evidence="1" id="KW-0723">Serine/threonine-protein kinase</keyword>
<reference evidence="11 12" key="1">
    <citation type="submission" date="2025-05" db="UniProtKB">
        <authorList>
            <consortium name="RefSeq"/>
        </authorList>
    </citation>
    <scope>NUCLEOTIDE SEQUENCE [LARGE SCALE GENOMIC DNA]</scope>
</reference>
<dbReference type="Proteomes" id="UP001652642">
    <property type="component" value="Chromosome 1"/>
</dbReference>
<feature type="compositionally biased region" description="Polar residues" evidence="9">
    <location>
        <begin position="526"/>
        <end position="539"/>
    </location>
</feature>
<feature type="region of interest" description="Disordered" evidence="9">
    <location>
        <begin position="482"/>
        <end position="544"/>
    </location>
</feature>
<proteinExistence type="predicted"/>
<feature type="region of interest" description="Disordered" evidence="9">
    <location>
        <begin position="1"/>
        <end position="23"/>
    </location>
</feature>
<evidence type="ECO:0000256" key="2">
    <source>
        <dbReference type="ARBA" id="ARBA00022679"/>
    </source>
</evidence>
<dbReference type="PANTHER" id="PTHR11584">
    <property type="entry name" value="SERINE/THREONINE PROTEIN KINASE"/>
    <property type="match status" value="1"/>
</dbReference>
<accession>A0A6J0SJS2</accession>
<evidence type="ECO:0000256" key="4">
    <source>
        <dbReference type="ARBA" id="ARBA00022777"/>
    </source>
</evidence>
<dbReference type="AlphaFoldDB" id="A0A6J0SJS2"/>
<feature type="binding site" evidence="7">
    <location>
        <position position="925"/>
    </location>
    <ligand>
        <name>Mg(2+)</name>
        <dbReference type="ChEBI" id="CHEBI:18420"/>
    </ligand>
</feature>
<evidence type="ECO:0000313" key="14">
    <source>
        <dbReference type="RefSeq" id="XP_020635292.2"/>
    </source>
</evidence>
<dbReference type="InterPro" id="IPR008271">
    <property type="entry name" value="Ser/Thr_kinase_AS"/>
</dbReference>
<dbReference type="KEGG" id="pvt:110071862"/>
<organism evidence="11 12">
    <name type="scientific">Pogona vitticeps</name>
    <name type="common">central bearded dragon</name>
    <dbReference type="NCBI Taxonomy" id="103695"/>
    <lineage>
        <taxon>Eukaryota</taxon>
        <taxon>Metazoa</taxon>
        <taxon>Chordata</taxon>
        <taxon>Craniata</taxon>
        <taxon>Vertebrata</taxon>
        <taxon>Euteleostomi</taxon>
        <taxon>Lepidosauria</taxon>
        <taxon>Squamata</taxon>
        <taxon>Bifurcata</taxon>
        <taxon>Unidentata</taxon>
        <taxon>Episquamata</taxon>
        <taxon>Toxicofera</taxon>
        <taxon>Iguania</taxon>
        <taxon>Acrodonta</taxon>
        <taxon>Agamidae</taxon>
        <taxon>Amphibolurinae</taxon>
        <taxon>Pogona</taxon>
    </lineage>
</organism>
<dbReference type="RefSeq" id="XP_020635291.2">
    <property type="nucleotide sequence ID" value="XM_020779632.2"/>
</dbReference>
<dbReference type="RefSeq" id="XP_020635292.2">
    <property type="nucleotide sequence ID" value="XM_020779633.2"/>
</dbReference>
<name>A0A6J0SJS2_9SAUR</name>
<feature type="region of interest" description="Disordered" evidence="9">
    <location>
        <begin position="372"/>
        <end position="396"/>
    </location>
</feature>
<keyword evidence="3 8" id="KW-0547">Nucleotide-binding</keyword>
<keyword evidence="11" id="KW-1185">Reference proteome</keyword>
<evidence type="ECO:0000256" key="5">
    <source>
        <dbReference type="ARBA" id="ARBA00022840"/>
    </source>
</evidence>
<feature type="binding site" evidence="8">
    <location>
        <position position="810"/>
    </location>
    <ligand>
        <name>ATP</name>
        <dbReference type="ChEBI" id="CHEBI:30616"/>
    </ligand>
</feature>
<dbReference type="Pfam" id="PF00069">
    <property type="entry name" value="Pkinase"/>
    <property type="match status" value="1"/>
</dbReference>
<keyword evidence="5 8" id="KW-0067">ATP-binding</keyword>
<protein>
    <submittedName>
        <fullName evidence="12 13">Mitogen-activated protein kinase kinase kinase 19</fullName>
    </submittedName>
</protein>
<dbReference type="GO" id="GO:0004674">
    <property type="term" value="F:protein serine/threonine kinase activity"/>
    <property type="evidence" value="ECO:0007669"/>
    <property type="project" value="UniProtKB-KW"/>
</dbReference>
<dbReference type="InterPro" id="IPR000719">
    <property type="entry name" value="Prot_kinase_dom"/>
</dbReference>
<dbReference type="PROSITE" id="PS00107">
    <property type="entry name" value="PROTEIN_KINASE_ATP"/>
    <property type="match status" value="1"/>
</dbReference>
<keyword evidence="7" id="KW-0460">Magnesium</keyword>
<evidence type="ECO:0000313" key="13">
    <source>
        <dbReference type="RefSeq" id="XP_020635291.2"/>
    </source>
</evidence>
<evidence type="ECO:0000256" key="1">
    <source>
        <dbReference type="ARBA" id="ARBA00022527"/>
    </source>
</evidence>
<dbReference type="InterPro" id="IPR017441">
    <property type="entry name" value="Protein_kinase_ATP_BS"/>
</dbReference>
<dbReference type="OrthoDB" id="266718at2759"/>
<evidence type="ECO:0000313" key="11">
    <source>
        <dbReference type="Proteomes" id="UP001652642"/>
    </source>
</evidence>
<evidence type="ECO:0000256" key="3">
    <source>
        <dbReference type="ARBA" id="ARBA00022741"/>
    </source>
</evidence>
<evidence type="ECO:0000256" key="7">
    <source>
        <dbReference type="PIRSR" id="PIRSR000615-3"/>
    </source>
</evidence>
<dbReference type="SMART" id="SM00220">
    <property type="entry name" value="S_TKc"/>
    <property type="match status" value="1"/>
</dbReference>
<dbReference type="PROSITE" id="PS00108">
    <property type="entry name" value="PROTEIN_KINASE_ST"/>
    <property type="match status" value="1"/>
</dbReference>
<dbReference type="PANTHER" id="PTHR11584:SF369">
    <property type="entry name" value="MITOGEN-ACTIVATED PROTEIN KINASE KINASE KINASE 19-RELATED"/>
    <property type="match status" value="1"/>
</dbReference>